<proteinExistence type="inferred from homology"/>
<keyword evidence="6" id="KW-1185">Reference proteome</keyword>
<dbReference type="GO" id="GO:0008840">
    <property type="term" value="F:4-hydroxy-tetrahydrodipicolinate synthase activity"/>
    <property type="evidence" value="ECO:0007669"/>
    <property type="project" value="TreeGrafter"/>
</dbReference>
<dbReference type="CDD" id="cd00408">
    <property type="entry name" value="DHDPS-like"/>
    <property type="match status" value="1"/>
</dbReference>
<evidence type="ECO:0000313" key="6">
    <source>
        <dbReference type="Proteomes" id="UP000004508"/>
    </source>
</evidence>
<name>D6TFB4_KTERA</name>
<keyword evidence="1 2" id="KW-0456">Lyase</keyword>
<evidence type="ECO:0000313" key="5">
    <source>
        <dbReference type="EMBL" id="EFH88594.1"/>
    </source>
</evidence>
<dbReference type="OrthoDB" id="9782828at2"/>
<dbReference type="RefSeq" id="WP_007904695.1">
    <property type="nucleotide sequence ID" value="NZ_ADVG01000001.1"/>
</dbReference>
<dbReference type="SUPFAM" id="SSF51569">
    <property type="entry name" value="Aldolase"/>
    <property type="match status" value="1"/>
</dbReference>
<dbReference type="Proteomes" id="UP000004508">
    <property type="component" value="Unassembled WGS sequence"/>
</dbReference>
<evidence type="ECO:0000256" key="1">
    <source>
        <dbReference type="ARBA" id="ARBA00023239"/>
    </source>
</evidence>
<dbReference type="PIRSF" id="PIRSF001365">
    <property type="entry name" value="DHDPS"/>
    <property type="match status" value="1"/>
</dbReference>
<accession>D6TFB4</accession>
<evidence type="ECO:0000256" key="3">
    <source>
        <dbReference type="PIRSR" id="PIRSR001365-1"/>
    </source>
</evidence>
<evidence type="ECO:0000256" key="2">
    <source>
        <dbReference type="PIRNR" id="PIRNR001365"/>
    </source>
</evidence>
<dbReference type="PRINTS" id="PR00146">
    <property type="entry name" value="DHPICSNTHASE"/>
</dbReference>
<dbReference type="eggNOG" id="COG0329">
    <property type="taxonomic scope" value="Bacteria"/>
</dbReference>
<organism evidence="5 6">
    <name type="scientific">Ktedonobacter racemifer DSM 44963</name>
    <dbReference type="NCBI Taxonomy" id="485913"/>
    <lineage>
        <taxon>Bacteria</taxon>
        <taxon>Bacillati</taxon>
        <taxon>Chloroflexota</taxon>
        <taxon>Ktedonobacteria</taxon>
        <taxon>Ktedonobacterales</taxon>
        <taxon>Ktedonobacteraceae</taxon>
        <taxon>Ktedonobacter</taxon>
    </lineage>
</organism>
<dbReference type="Pfam" id="PF00701">
    <property type="entry name" value="DHDPS"/>
    <property type="match status" value="1"/>
</dbReference>
<comment type="caution">
    <text evidence="5">The sequence shown here is derived from an EMBL/GenBank/DDBJ whole genome shotgun (WGS) entry which is preliminary data.</text>
</comment>
<feature type="active site" description="Schiff-base intermediate with substrate" evidence="3">
    <location>
        <position position="165"/>
    </location>
</feature>
<gene>
    <name evidence="5" type="ORF">Krac_10070</name>
</gene>
<comment type="similarity">
    <text evidence="2">Belongs to the DapA family.</text>
</comment>
<dbReference type="EMBL" id="ADVG01000001">
    <property type="protein sequence ID" value="EFH88594.1"/>
    <property type="molecule type" value="Genomic_DNA"/>
</dbReference>
<dbReference type="AlphaFoldDB" id="D6TFB4"/>
<dbReference type="SMART" id="SM01130">
    <property type="entry name" value="DHDPS"/>
    <property type="match status" value="1"/>
</dbReference>
<dbReference type="STRING" id="485913.Krac_10070"/>
<protein>
    <submittedName>
        <fullName evidence="5">Dihydrodipicolinate synthetase</fullName>
    </submittedName>
</protein>
<evidence type="ECO:0000256" key="4">
    <source>
        <dbReference type="PIRSR" id="PIRSR001365-2"/>
    </source>
</evidence>
<feature type="active site" description="Proton donor/acceptor" evidence="3">
    <location>
        <position position="136"/>
    </location>
</feature>
<dbReference type="Gene3D" id="3.20.20.70">
    <property type="entry name" value="Aldolase class I"/>
    <property type="match status" value="1"/>
</dbReference>
<sequence length="305" mass="33327">MKVNWQGVIPAITTKFNRDDTIDYTFFANHCRWLIDAGCVGLVPLGSLGEGATLSFEEKIALLKTALEAIGDRVPVIPGIAALSTTEAVRLAQAAEHIGCSGLMVLPPYVYSTDWREMKAHVDAVLCATSLPAMLYNNPLAYKTDFLPEQIAELAREHSNLQAVKESSADVRRIAAIRALIGERLELLVGVDDCLVEAVQAGAVGWIAGLVNAFPQESVALFQLAQQVRLGQGDHAQLEALYHWFLPLLRLDTVPKFVQLIKLAQEMVGMGSAQVRGPRLELEGEELASARQIIEEALKHRPVID</sequence>
<dbReference type="InterPro" id="IPR002220">
    <property type="entry name" value="DapA-like"/>
</dbReference>
<dbReference type="PANTHER" id="PTHR12128:SF72">
    <property type="entry name" value="DIHYDRODIPICOLINATE SYNTHASE"/>
    <property type="match status" value="1"/>
</dbReference>
<dbReference type="InParanoid" id="D6TFB4"/>
<dbReference type="PANTHER" id="PTHR12128">
    <property type="entry name" value="DIHYDRODIPICOLINATE SYNTHASE"/>
    <property type="match status" value="1"/>
</dbReference>
<reference evidence="5 6" key="1">
    <citation type="journal article" date="2011" name="Stand. Genomic Sci.">
        <title>Non-contiguous finished genome sequence and contextual data of the filamentous soil bacterium Ktedonobacter racemifer type strain (SOSP1-21).</title>
        <authorList>
            <person name="Chang Y.J."/>
            <person name="Land M."/>
            <person name="Hauser L."/>
            <person name="Chertkov O."/>
            <person name="Del Rio T.G."/>
            <person name="Nolan M."/>
            <person name="Copeland A."/>
            <person name="Tice H."/>
            <person name="Cheng J.F."/>
            <person name="Lucas S."/>
            <person name="Han C."/>
            <person name="Goodwin L."/>
            <person name="Pitluck S."/>
            <person name="Ivanova N."/>
            <person name="Ovchinikova G."/>
            <person name="Pati A."/>
            <person name="Chen A."/>
            <person name="Palaniappan K."/>
            <person name="Mavromatis K."/>
            <person name="Liolios K."/>
            <person name="Brettin T."/>
            <person name="Fiebig A."/>
            <person name="Rohde M."/>
            <person name="Abt B."/>
            <person name="Goker M."/>
            <person name="Detter J.C."/>
            <person name="Woyke T."/>
            <person name="Bristow J."/>
            <person name="Eisen J.A."/>
            <person name="Markowitz V."/>
            <person name="Hugenholtz P."/>
            <person name="Kyrpides N.C."/>
            <person name="Klenk H.P."/>
            <person name="Lapidus A."/>
        </authorList>
    </citation>
    <scope>NUCLEOTIDE SEQUENCE [LARGE SCALE GENOMIC DNA]</scope>
    <source>
        <strain evidence="6">DSM 44963</strain>
    </source>
</reference>
<dbReference type="InterPro" id="IPR013785">
    <property type="entry name" value="Aldolase_TIM"/>
</dbReference>
<feature type="binding site" evidence="4">
    <location>
        <position position="207"/>
    </location>
    <ligand>
        <name>pyruvate</name>
        <dbReference type="ChEBI" id="CHEBI:15361"/>
    </ligand>
</feature>